<dbReference type="Pfam" id="PF03795">
    <property type="entry name" value="YCII"/>
    <property type="match status" value="1"/>
</dbReference>
<evidence type="ECO:0000313" key="4">
    <source>
        <dbReference type="Proteomes" id="UP000556026"/>
    </source>
</evidence>
<evidence type="ECO:0000313" key="3">
    <source>
        <dbReference type="EMBL" id="GFO57832.1"/>
    </source>
</evidence>
<dbReference type="EMBL" id="BLXX01000001">
    <property type="protein sequence ID" value="GFO57832.1"/>
    <property type="molecule type" value="Genomic_DNA"/>
</dbReference>
<gene>
    <name evidence="3" type="ORF">GMST_01570</name>
</gene>
<dbReference type="NCBIfam" id="NF009508">
    <property type="entry name" value="PRK12866.1"/>
    <property type="match status" value="1"/>
</dbReference>
<feature type="domain" description="YCII-related" evidence="2">
    <location>
        <begin position="1"/>
        <end position="86"/>
    </location>
</feature>
<dbReference type="InterPro" id="IPR011008">
    <property type="entry name" value="Dimeric_a/b-barrel"/>
</dbReference>
<dbReference type="InterPro" id="IPR051807">
    <property type="entry name" value="Sec-metab_biosynth-assoc"/>
</dbReference>
<dbReference type="SUPFAM" id="SSF54909">
    <property type="entry name" value="Dimeric alpha+beta barrel"/>
    <property type="match status" value="1"/>
</dbReference>
<dbReference type="Proteomes" id="UP000556026">
    <property type="component" value="Unassembled WGS sequence"/>
</dbReference>
<evidence type="ECO:0000256" key="1">
    <source>
        <dbReference type="ARBA" id="ARBA00007689"/>
    </source>
</evidence>
<dbReference type="PANTHER" id="PTHR33606">
    <property type="entry name" value="PROTEIN YCII"/>
    <property type="match status" value="1"/>
</dbReference>
<reference evidence="4" key="1">
    <citation type="submission" date="2020-06" db="EMBL/GenBank/DDBJ databases">
        <title>Draft genomic sequence of Geomonas sp. Red330.</title>
        <authorList>
            <person name="Itoh H."/>
            <person name="Zhenxing X."/>
            <person name="Ushijima N."/>
            <person name="Masuda Y."/>
            <person name="Shiratori Y."/>
            <person name="Senoo K."/>
        </authorList>
    </citation>
    <scope>NUCLEOTIDE SEQUENCE [LARGE SCALE GENOMIC DNA]</scope>
    <source>
        <strain evidence="4">Red330</strain>
    </source>
</reference>
<comment type="caution">
    <text evidence="3">The sequence shown here is derived from an EMBL/GenBank/DDBJ whole genome shotgun (WGS) entry which is preliminary data.</text>
</comment>
<dbReference type="InterPro" id="IPR005545">
    <property type="entry name" value="YCII"/>
</dbReference>
<name>A0A6V8MCY5_9BACT</name>
<dbReference type="RefSeq" id="WP_183352696.1">
    <property type="nucleotide sequence ID" value="NZ_BLXX01000001.1"/>
</dbReference>
<dbReference type="Gene3D" id="3.30.70.1060">
    <property type="entry name" value="Dimeric alpha+beta barrel"/>
    <property type="match status" value="1"/>
</dbReference>
<organism evidence="3 4">
    <name type="scientific">Geomonas silvestris</name>
    <dbReference type="NCBI Taxonomy" id="2740184"/>
    <lineage>
        <taxon>Bacteria</taxon>
        <taxon>Pseudomonadati</taxon>
        <taxon>Thermodesulfobacteriota</taxon>
        <taxon>Desulfuromonadia</taxon>
        <taxon>Geobacterales</taxon>
        <taxon>Geobacteraceae</taxon>
        <taxon>Geomonas</taxon>
    </lineage>
</organism>
<accession>A0A6V8MCY5</accession>
<sequence length="99" mass="10959">MHYLLFYEVSEDYLSRRGEFRGAHLQLAWQSHEKGELVLGGALADPVDGAVLLFKGDSPEVAERFAQADPYVTNGLVSSWRVRPWTTVVGADAATPVRL</sequence>
<comment type="similarity">
    <text evidence="1">Belongs to the YciI family.</text>
</comment>
<evidence type="ECO:0000259" key="2">
    <source>
        <dbReference type="Pfam" id="PF03795"/>
    </source>
</evidence>
<dbReference type="AlphaFoldDB" id="A0A6V8MCY5"/>
<dbReference type="PANTHER" id="PTHR33606:SF3">
    <property type="entry name" value="PROTEIN YCII"/>
    <property type="match status" value="1"/>
</dbReference>
<protein>
    <recommendedName>
        <fullName evidence="2">YCII-related domain-containing protein</fullName>
    </recommendedName>
</protein>
<keyword evidence="4" id="KW-1185">Reference proteome</keyword>
<proteinExistence type="inferred from homology"/>